<reference evidence="4 7" key="2">
    <citation type="submission" date="2021-01" db="EMBL/GenBank/DDBJ databases">
        <title>Whole genome shotgun sequence of Cellulomonas oligotrophica NBRC 109435.</title>
        <authorList>
            <person name="Komaki H."/>
            <person name="Tamura T."/>
        </authorList>
    </citation>
    <scope>NUCLEOTIDE SEQUENCE [LARGE SCALE GENOMIC DNA]</scope>
    <source>
        <strain evidence="4 7">NBRC 109435</strain>
    </source>
</reference>
<dbReference type="PROSITE" id="PS50011">
    <property type="entry name" value="PROTEIN_KINASE_DOM"/>
    <property type="match status" value="1"/>
</dbReference>
<keyword evidence="5" id="KW-0808">Transferase</keyword>
<dbReference type="Pfam" id="PF00069">
    <property type="entry name" value="Pkinase"/>
    <property type="match status" value="1"/>
</dbReference>
<dbReference type="Proteomes" id="UP000577956">
    <property type="component" value="Unassembled WGS sequence"/>
</dbReference>
<evidence type="ECO:0000313" key="4">
    <source>
        <dbReference type="EMBL" id="GIG32318.1"/>
    </source>
</evidence>
<proteinExistence type="predicted"/>
<dbReference type="PANTHER" id="PTHR12736">
    <property type="entry name" value="LANC-LIKE PROTEIN"/>
    <property type="match status" value="1"/>
</dbReference>
<organism evidence="5 6">
    <name type="scientific">Cellulomonas oligotrophica</name>
    <dbReference type="NCBI Taxonomy" id="931536"/>
    <lineage>
        <taxon>Bacteria</taxon>
        <taxon>Bacillati</taxon>
        <taxon>Actinomycetota</taxon>
        <taxon>Actinomycetes</taxon>
        <taxon>Micrococcales</taxon>
        <taxon>Cellulomonadaceae</taxon>
        <taxon>Cellulomonas</taxon>
    </lineage>
</organism>
<feature type="compositionally biased region" description="Low complexity" evidence="2">
    <location>
        <begin position="407"/>
        <end position="425"/>
    </location>
</feature>
<reference evidence="5 6" key="1">
    <citation type="submission" date="2020-07" db="EMBL/GenBank/DDBJ databases">
        <title>Sequencing the genomes of 1000 actinobacteria strains.</title>
        <authorList>
            <person name="Klenk H.-P."/>
        </authorList>
    </citation>
    <scope>NUCLEOTIDE SEQUENCE [LARGE SCALE GENOMIC DNA]</scope>
    <source>
        <strain evidence="5 6">DSM 24482</strain>
    </source>
</reference>
<dbReference type="Proteomes" id="UP000618382">
    <property type="component" value="Unassembled WGS sequence"/>
</dbReference>
<keyword evidence="1" id="KW-0479">Metal-binding</keyword>
<dbReference type="AlphaFoldDB" id="A0A7Y9FJ06"/>
<dbReference type="InterPro" id="IPR012341">
    <property type="entry name" value="6hp_glycosidase-like_sf"/>
</dbReference>
<dbReference type="GO" id="GO:0004674">
    <property type="term" value="F:protein serine/threonine kinase activity"/>
    <property type="evidence" value="ECO:0007669"/>
    <property type="project" value="UniProtKB-EC"/>
</dbReference>
<keyword evidence="7" id="KW-1185">Reference proteome</keyword>
<evidence type="ECO:0000259" key="3">
    <source>
        <dbReference type="PROSITE" id="PS50011"/>
    </source>
</evidence>
<dbReference type="EC" id="2.7.11.1" evidence="5"/>
<dbReference type="Gene3D" id="1.10.510.10">
    <property type="entry name" value="Transferase(Phosphotransferase) domain 1"/>
    <property type="match status" value="1"/>
</dbReference>
<dbReference type="Gene3D" id="1.50.10.10">
    <property type="match status" value="1"/>
</dbReference>
<dbReference type="GO" id="GO:0005886">
    <property type="term" value="C:plasma membrane"/>
    <property type="evidence" value="ECO:0007669"/>
    <property type="project" value="TreeGrafter"/>
</dbReference>
<name>A0A7Y9FJ06_9CELL</name>
<feature type="compositionally biased region" description="Gly residues" evidence="2">
    <location>
        <begin position="159"/>
        <end position="172"/>
    </location>
</feature>
<dbReference type="InterPro" id="IPR011009">
    <property type="entry name" value="Kinase-like_dom_sf"/>
</dbReference>
<dbReference type="RefSeq" id="WP_170209031.1">
    <property type="nucleotide sequence ID" value="NZ_BAABFI010000008.1"/>
</dbReference>
<evidence type="ECO:0000313" key="7">
    <source>
        <dbReference type="Proteomes" id="UP000618382"/>
    </source>
</evidence>
<comment type="caution">
    <text evidence="5">The sequence shown here is derived from an EMBL/GenBank/DDBJ whole genome shotgun (WGS) entry which is preliminary data.</text>
</comment>
<dbReference type="EMBL" id="JACCBK010000001">
    <property type="protein sequence ID" value="NYD86896.1"/>
    <property type="molecule type" value="Genomic_DNA"/>
</dbReference>
<evidence type="ECO:0000313" key="5">
    <source>
        <dbReference type="EMBL" id="NYD86896.1"/>
    </source>
</evidence>
<dbReference type="GO" id="GO:0046872">
    <property type="term" value="F:metal ion binding"/>
    <property type="evidence" value="ECO:0007669"/>
    <property type="project" value="UniProtKB-KW"/>
</dbReference>
<feature type="binding site" evidence="1">
    <location>
        <position position="756"/>
    </location>
    <ligand>
        <name>Zn(2+)</name>
        <dbReference type="ChEBI" id="CHEBI:29105"/>
    </ligand>
</feature>
<keyword evidence="1" id="KW-0862">Zinc</keyword>
<keyword evidence="5" id="KW-0418">Kinase</keyword>
<dbReference type="SMART" id="SM01260">
    <property type="entry name" value="LANC_like"/>
    <property type="match status" value="1"/>
</dbReference>
<dbReference type="SUPFAM" id="SSF56112">
    <property type="entry name" value="Protein kinase-like (PK-like)"/>
    <property type="match status" value="1"/>
</dbReference>
<feature type="domain" description="Protein kinase" evidence="3">
    <location>
        <begin position="134"/>
        <end position="409"/>
    </location>
</feature>
<dbReference type="GO" id="GO:0005975">
    <property type="term" value="P:carbohydrate metabolic process"/>
    <property type="evidence" value="ECO:0007669"/>
    <property type="project" value="InterPro"/>
</dbReference>
<feature type="region of interest" description="Disordered" evidence="2">
    <location>
        <begin position="149"/>
        <end position="172"/>
    </location>
</feature>
<dbReference type="PRINTS" id="PR01950">
    <property type="entry name" value="LANCSUPER"/>
</dbReference>
<protein>
    <submittedName>
        <fullName evidence="5">Serine/threonine-protein kinase</fullName>
        <ecNumber evidence="5">2.7.11.1</ecNumber>
    </submittedName>
</protein>
<evidence type="ECO:0000256" key="1">
    <source>
        <dbReference type="PIRSR" id="PIRSR607822-1"/>
    </source>
</evidence>
<dbReference type="GO" id="GO:0031179">
    <property type="term" value="P:peptide modification"/>
    <property type="evidence" value="ECO:0007669"/>
    <property type="project" value="InterPro"/>
</dbReference>
<sequence length="830" mass="83316">MTATAPGPVLPGQVLLGPLRVDDDAVVVALDTLDDDARRDLGARPGEVAVGHLRSRDGSTVLDADAAAVLADFRTPRTVVDVTLRHAARTGRAAQDVLADVAALAARLVGRGVLVPPGHVGVVPPAPGDVVGPWTVRTAVQATVDGWVARATGSPPADGPGGAGSGSGGAGPGGADVALKVATTADAARVLVREHALLDGLVRAGCTAVAGPPVSGDDAGRRWLAVPWVPGRTLDLAAADARAGGPAAVRALVVAVAQAFAALHAAGAVHGDVHPRNVLVHEGRVVLVDLGNARSGADVPRGRGGVAAYHEPELAAALLAGEEPPPPTVAGEVFALGALLREVATGRPWVRTGDERRALLAAVADPVPSSFEADGAPAWPGLDRVLRRALARSPRDRWPDAATLARALADAPAPPASRTARSGRPTPDADGRDVVSSPAADLARAARRRYVPDGPAWRGPLGPPRATVAFGSAGVALHWWRLAQHDADRGSTADAAAGVAHADAWAQRAVAELADPQGVSAPALDLDAARVGPRSTLHAAPGVHLVAGLVATAAGDVTSGDAHLAAALDLWETTADGPLDGDAALGHPAVLTGLALLVEHRAPVGPADPGTSEVVPAVARARALGDDLAARLADGLRAPAPSGAFLGLAHGRAGQVHAVLRWAQAVRGAVPDPARDELDRLRAAAHARTPGQLVWPRLLGGDPAQAWPGWCHGGAGHALLWALAHRLSDDPADLAVAAAAATGAVAAAGQASATLCCGAAGIGYACLDLHRATGERRWRTAAQTLADVAATRAHAPGTVPGSLMKGDLGAALLAADVRSAAPSGFPLLST</sequence>
<dbReference type="InterPro" id="IPR007822">
    <property type="entry name" value="LANC-like"/>
</dbReference>
<dbReference type="PANTHER" id="PTHR12736:SF7">
    <property type="entry name" value="LANC-LIKE PROTEIN 3"/>
    <property type="match status" value="1"/>
</dbReference>
<feature type="region of interest" description="Disordered" evidence="2">
    <location>
        <begin position="407"/>
        <end position="439"/>
    </location>
</feature>
<dbReference type="Pfam" id="PF05147">
    <property type="entry name" value="LANC_like"/>
    <property type="match status" value="1"/>
</dbReference>
<dbReference type="SMART" id="SM00220">
    <property type="entry name" value="S_TKc"/>
    <property type="match status" value="1"/>
</dbReference>
<evidence type="ECO:0000256" key="2">
    <source>
        <dbReference type="SAM" id="MobiDB-lite"/>
    </source>
</evidence>
<feature type="binding site" evidence="1">
    <location>
        <position position="711"/>
    </location>
    <ligand>
        <name>Zn(2+)</name>
        <dbReference type="ChEBI" id="CHEBI:29105"/>
    </ligand>
</feature>
<accession>A0A7Y9FJ06</accession>
<dbReference type="EMBL" id="BONN01000003">
    <property type="protein sequence ID" value="GIG32318.1"/>
    <property type="molecule type" value="Genomic_DNA"/>
</dbReference>
<dbReference type="SUPFAM" id="SSF158745">
    <property type="entry name" value="LanC-like"/>
    <property type="match status" value="1"/>
</dbReference>
<dbReference type="GO" id="GO:0005524">
    <property type="term" value="F:ATP binding"/>
    <property type="evidence" value="ECO:0007669"/>
    <property type="project" value="InterPro"/>
</dbReference>
<dbReference type="InterPro" id="IPR000719">
    <property type="entry name" value="Prot_kinase_dom"/>
</dbReference>
<evidence type="ECO:0000313" key="6">
    <source>
        <dbReference type="Proteomes" id="UP000577956"/>
    </source>
</evidence>
<gene>
    <name evidence="5" type="ORF">BKA21_002445</name>
    <name evidence="4" type="ORF">Col01nite_14770</name>
</gene>